<name>A0AAV4NUS2_CAEEX</name>
<proteinExistence type="predicted"/>
<dbReference type="AlphaFoldDB" id="A0AAV4NUS2"/>
<dbReference type="EMBL" id="BPLR01021338">
    <property type="protein sequence ID" value="GIX88597.1"/>
    <property type="molecule type" value="Genomic_DNA"/>
</dbReference>
<accession>A0AAV4NUS2</accession>
<sequence length="289" mass="32517">MATADDVKFESQDFGEHSPEAQTISLFIFECLGCEVVGVGLQLSCGPTNGNCRGRQIRISRFWGGRELCNTQRNSHSPEAQTISLFIFEYVGCEGVGDRTSAVVARPMATADDVKFECQDFGEEENFVTLKGIPFHSSEAQTISLFIFECVGCEGVGDRTSAVHSPRRKRYLCSFSNARGVRVGGSDFSCRAARPMATADDVKFECQDFGGGRERCKTQRNSFRSNRRRKRLFFSSWVTSKCRIVFRIDTSLAPFFLFPFFFPDITNNMASWNNEAKPFLSHRKEQANK</sequence>
<reference evidence="1 2" key="1">
    <citation type="submission" date="2021-06" db="EMBL/GenBank/DDBJ databases">
        <title>Caerostris extrusa draft genome.</title>
        <authorList>
            <person name="Kono N."/>
            <person name="Arakawa K."/>
        </authorList>
    </citation>
    <scope>NUCLEOTIDE SEQUENCE [LARGE SCALE GENOMIC DNA]</scope>
</reference>
<dbReference type="Proteomes" id="UP001054945">
    <property type="component" value="Unassembled WGS sequence"/>
</dbReference>
<organism evidence="1 2">
    <name type="scientific">Caerostris extrusa</name>
    <name type="common">Bark spider</name>
    <name type="synonym">Caerostris bankana</name>
    <dbReference type="NCBI Taxonomy" id="172846"/>
    <lineage>
        <taxon>Eukaryota</taxon>
        <taxon>Metazoa</taxon>
        <taxon>Ecdysozoa</taxon>
        <taxon>Arthropoda</taxon>
        <taxon>Chelicerata</taxon>
        <taxon>Arachnida</taxon>
        <taxon>Araneae</taxon>
        <taxon>Araneomorphae</taxon>
        <taxon>Entelegynae</taxon>
        <taxon>Araneoidea</taxon>
        <taxon>Araneidae</taxon>
        <taxon>Caerostris</taxon>
    </lineage>
</organism>
<comment type="caution">
    <text evidence="1">The sequence shown here is derived from an EMBL/GenBank/DDBJ whole genome shotgun (WGS) entry which is preliminary data.</text>
</comment>
<keyword evidence="2" id="KW-1185">Reference proteome</keyword>
<gene>
    <name evidence="1" type="ORF">CEXT_418631</name>
</gene>
<protein>
    <submittedName>
        <fullName evidence="1">Uncharacterized protein</fullName>
    </submittedName>
</protein>
<evidence type="ECO:0000313" key="2">
    <source>
        <dbReference type="Proteomes" id="UP001054945"/>
    </source>
</evidence>
<evidence type="ECO:0000313" key="1">
    <source>
        <dbReference type="EMBL" id="GIX88597.1"/>
    </source>
</evidence>